<keyword evidence="3" id="KW-0560">Oxidoreductase</keyword>
<keyword evidence="4 7" id="KW-0479">Metal-binding</keyword>
<feature type="disulfide bond" evidence="8">
    <location>
        <begin position="24"/>
        <end position="58"/>
    </location>
</feature>
<comment type="caution">
    <text evidence="11">The sequence shown here is derived from an EMBL/GenBank/DDBJ whole genome shotgun (WGS) entry which is preliminary data.</text>
</comment>
<keyword evidence="12" id="KW-1185">Reference proteome</keyword>
<evidence type="ECO:0000313" key="12">
    <source>
        <dbReference type="Proteomes" id="UP001608902"/>
    </source>
</evidence>
<protein>
    <recommendedName>
        <fullName evidence="2">peroxidase</fullName>
        <ecNumber evidence="2">1.11.1.7</ecNumber>
    </recommendedName>
</protein>
<dbReference type="GO" id="GO:0046872">
    <property type="term" value="F:metal ion binding"/>
    <property type="evidence" value="ECO:0007669"/>
    <property type="project" value="UniProtKB-KW"/>
</dbReference>
<feature type="region of interest" description="Disordered" evidence="9">
    <location>
        <begin position="97"/>
        <end position="124"/>
    </location>
</feature>
<accession>A0ABD6E7G2</accession>
<keyword evidence="5" id="KW-0732">Signal</keyword>
<dbReference type="PANTHER" id="PTHR11475">
    <property type="entry name" value="OXIDASE/PEROXIDASE"/>
    <property type="match status" value="1"/>
</dbReference>
<organism evidence="11 12">
    <name type="scientific">Gnathostoma spinigerum</name>
    <dbReference type="NCBI Taxonomy" id="75299"/>
    <lineage>
        <taxon>Eukaryota</taxon>
        <taxon>Metazoa</taxon>
        <taxon>Ecdysozoa</taxon>
        <taxon>Nematoda</taxon>
        <taxon>Chromadorea</taxon>
        <taxon>Rhabditida</taxon>
        <taxon>Spirurina</taxon>
        <taxon>Gnathostomatomorpha</taxon>
        <taxon>Gnathostomatoidea</taxon>
        <taxon>Gnathostomatidae</taxon>
        <taxon>Gnathostoma</taxon>
    </lineage>
</organism>
<evidence type="ECO:0000256" key="3">
    <source>
        <dbReference type="ARBA" id="ARBA00022559"/>
    </source>
</evidence>
<comment type="catalytic activity">
    <reaction evidence="1">
        <text>2 a phenolic donor + H2O2 = 2 a phenolic radical donor + 2 H2O</text>
        <dbReference type="Rhea" id="RHEA:56136"/>
        <dbReference type="ChEBI" id="CHEBI:15377"/>
        <dbReference type="ChEBI" id="CHEBI:16240"/>
        <dbReference type="ChEBI" id="CHEBI:139520"/>
        <dbReference type="ChEBI" id="CHEBI:139521"/>
        <dbReference type="EC" id="1.11.1.7"/>
    </reaction>
</comment>
<dbReference type="InterPro" id="IPR037120">
    <property type="entry name" value="Haem_peroxidase_sf_animal"/>
</dbReference>
<keyword evidence="6 8" id="KW-1015">Disulfide bond</keyword>
<dbReference type="PROSITE" id="PS50292">
    <property type="entry name" value="PEROXIDASE_3"/>
    <property type="match status" value="1"/>
</dbReference>
<dbReference type="Gene3D" id="1.10.640.10">
    <property type="entry name" value="Haem peroxidase domain superfamily, animal type"/>
    <property type="match status" value="1"/>
</dbReference>
<evidence type="ECO:0000256" key="4">
    <source>
        <dbReference type="ARBA" id="ARBA00022723"/>
    </source>
</evidence>
<dbReference type="SUPFAM" id="SSF48113">
    <property type="entry name" value="Heme-dependent peroxidases"/>
    <property type="match status" value="1"/>
</dbReference>
<dbReference type="Pfam" id="PF03098">
    <property type="entry name" value="An_peroxidase"/>
    <property type="match status" value="1"/>
</dbReference>
<dbReference type="Proteomes" id="UP001608902">
    <property type="component" value="Unassembled WGS sequence"/>
</dbReference>
<keyword evidence="7" id="KW-0349">Heme</keyword>
<feature type="compositionally biased region" description="Basic residues" evidence="9">
    <location>
        <begin position="101"/>
        <end position="116"/>
    </location>
</feature>
<dbReference type="GO" id="GO:0140825">
    <property type="term" value="F:lactoperoxidase activity"/>
    <property type="evidence" value="ECO:0007669"/>
    <property type="project" value="UniProtKB-EC"/>
</dbReference>
<dbReference type="EMBL" id="JBGFUD010000007">
    <property type="protein sequence ID" value="MFH4973324.1"/>
    <property type="molecule type" value="Genomic_DNA"/>
</dbReference>
<keyword evidence="7" id="KW-0408">Iron</keyword>
<keyword evidence="3" id="KW-0575">Peroxidase</keyword>
<proteinExistence type="predicted"/>
<feature type="domain" description="ShKT" evidence="10">
    <location>
        <begin position="24"/>
        <end position="58"/>
    </location>
</feature>
<dbReference type="EC" id="1.11.1.7" evidence="2"/>
<dbReference type="PROSITE" id="PS51670">
    <property type="entry name" value="SHKT"/>
    <property type="match status" value="1"/>
</dbReference>
<evidence type="ECO:0000259" key="10">
    <source>
        <dbReference type="PROSITE" id="PS51670"/>
    </source>
</evidence>
<evidence type="ECO:0000313" key="11">
    <source>
        <dbReference type="EMBL" id="MFH4973324.1"/>
    </source>
</evidence>
<evidence type="ECO:0000256" key="6">
    <source>
        <dbReference type="ARBA" id="ARBA00023157"/>
    </source>
</evidence>
<name>A0ABD6E7G2_9BILA</name>
<evidence type="ECO:0000256" key="2">
    <source>
        <dbReference type="ARBA" id="ARBA00012313"/>
    </source>
</evidence>
<reference evidence="11 12" key="1">
    <citation type="submission" date="2024-08" db="EMBL/GenBank/DDBJ databases">
        <title>Gnathostoma spinigerum genome.</title>
        <authorList>
            <person name="Gonzalez-Bertolin B."/>
            <person name="Monzon S."/>
            <person name="Zaballos A."/>
            <person name="Jimenez P."/>
            <person name="Dekumyoy P."/>
            <person name="Varona S."/>
            <person name="Cuesta I."/>
            <person name="Sumanam S."/>
            <person name="Adisakwattana P."/>
            <person name="Gasser R.B."/>
            <person name="Hernandez-Gonzalez A."/>
            <person name="Young N.D."/>
            <person name="Perteguer M.J."/>
        </authorList>
    </citation>
    <scope>NUCLEOTIDE SEQUENCE [LARGE SCALE GENOMIC DNA]</scope>
    <source>
        <strain evidence="11">AL3</strain>
        <tissue evidence="11">Liver</tissue>
    </source>
</reference>
<dbReference type="AlphaFoldDB" id="A0ABD6E7G2"/>
<dbReference type="InterPro" id="IPR003582">
    <property type="entry name" value="ShKT_dom"/>
</dbReference>
<evidence type="ECO:0000256" key="8">
    <source>
        <dbReference type="PROSITE-ProRule" id="PRU01005"/>
    </source>
</evidence>
<dbReference type="SMART" id="SM00254">
    <property type="entry name" value="ShKT"/>
    <property type="match status" value="1"/>
</dbReference>
<dbReference type="InterPro" id="IPR010255">
    <property type="entry name" value="Haem_peroxidase_sf"/>
</dbReference>
<dbReference type="InterPro" id="IPR019791">
    <property type="entry name" value="Haem_peroxidase_animal"/>
</dbReference>
<evidence type="ECO:0000256" key="1">
    <source>
        <dbReference type="ARBA" id="ARBA00000189"/>
    </source>
</evidence>
<gene>
    <name evidence="11" type="ORF">AB6A40_000033</name>
</gene>
<dbReference type="FunFam" id="1.10.640.10:FF:000007">
    <property type="entry name" value="Peroxidase mlt-7"/>
    <property type="match status" value="1"/>
</dbReference>
<dbReference type="PRINTS" id="PR00457">
    <property type="entry name" value="ANPEROXIDASE"/>
</dbReference>
<evidence type="ECO:0000256" key="9">
    <source>
        <dbReference type="SAM" id="MobiDB-lite"/>
    </source>
</evidence>
<feature type="binding site" description="axial binding residue" evidence="7">
    <location>
        <position position="519"/>
    </location>
    <ligand>
        <name>heme b</name>
        <dbReference type="ChEBI" id="CHEBI:60344"/>
    </ligand>
    <ligandPart>
        <name>Fe</name>
        <dbReference type="ChEBI" id="CHEBI:18248"/>
    </ligandPart>
</feature>
<comment type="caution">
    <text evidence="8">Lacks conserved residue(s) required for the propagation of feature annotation.</text>
</comment>
<evidence type="ECO:0000256" key="7">
    <source>
        <dbReference type="PIRSR" id="PIRSR619791-2"/>
    </source>
</evidence>
<evidence type="ECO:0000256" key="5">
    <source>
        <dbReference type="ARBA" id="ARBA00022729"/>
    </source>
</evidence>
<dbReference type="PANTHER" id="PTHR11475:SF85">
    <property type="entry name" value="SHKT DOMAIN-CONTAINING PROTEIN"/>
    <property type="match status" value="1"/>
</dbReference>
<sequence>MCLAARSSDDNPIATNFFCKRPGCCDQHEWCKFWASVGECKQNAEWMEANCQVSCNTCHSARDEQIQNLKVRSPEPRTRANVKTSVALRRKLLKQRIENKKSKKGQKHSSPKKKAKLQNPKAQVANTKVKVQETIVPRVHEPAAIHERCRRIQNESFIMADLMWRENLVIPTEDNTGRTPLSVDDVVRSNIAHACVPRMDEAECERSLCYNLYYRTMDGTCNNLKHPLRGAAFRPYNRLMPPDYDDGLGAPVASIKQDRPNPRDVTRNLISSRQAVLHHEYNALLMQWGQFLIHDMAKTTLVPSAKCHVCQNISGICMMVPLASDEPNEGFKKEGCIRISRSSAICGSGNRKPRQQLNENTCYIDGSPIYGSSVADQKKTREGNTGFLKIQKFNGIKTLPFDTSKCRSRENCSVVFLAGDSRVNLFMGLTSFHLLLTLEHNRIATALHKMNPKWNGERLYHEARKIVGGEIHAVTYREYLPKILGSAFAGTVGEYHGYDPHVDATIVNEFNAGGFRFGHGMIQEFYPRLDRHNRNTSFGGYRFVDGTLHSDHFVFEGGVDPVIRGMMFTPVKRPQRITTTVTEKMFGSTDLSTINIQRGRDHGLPSYNEFRRLCGLRVARVFDDVSLCCAFIFQS</sequence>
<dbReference type="Pfam" id="PF01549">
    <property type="entry name" value="ShK"/>
    <property type="match status" value="1"/>
</dbReference>